<gene>
    <name evidence="4" type="ORF">TCAP_00485</name>
</gene>
<feature type="region of interest" description="Disordered" evidence="2">
    <location>
        <begin position="417"/>
        <end position="442"/>
    </location>
</feature>
<dbReference type="Gene3D" id="1.10.10.790">
    <property type="entry name" value="Surp module"/>
    <property type="match status" value="1"/>
</dbReference>
<reference evidence="4 5" key="1">
    <citation type="submission" date="2017-08" db="EMBL/GenBank/DDBJ databases">
        <title>Harnessing the power of phylogenomics to disentangle the directionality and signatures of interkingdom host jumping in the parasitic fungal genus Tolypocladium.</title>
        <authorList>
            <person name="Quandt C.A."/>
            <person name="Patterson W."/>
            <person name="Spatafora J.W."/>
        </authorList>
    </citation>
    <scope>NUCLEOTIDE SEQUENCE [LARGE SCALE GENOMIC DNA]</scope>
    <source>
        <strain evidence="4 5">CBS 113982</strain>
    </source>
</reference>
<sequence length="805" mass="87262">MSSGKAPAGFPDVEAKLAKPVKQSVFEKAKAEAEAKRKRDEADTAAVYEDFVKSFDHGDDECAPSGFGPQRPRPGFGALSGVTGKRHFAQSGMKKSGPGSLGPVPASFGGRRSFNNGFSKGSRERSVESHGGAISVSQAFNTASDDDDDIQREAIERAELKAIAKPQLRLSNMPLGVSPAAIRALLPEGLTVDAVKIEPPAGPEGHCTNAIVALSRDSPGSAMDAAVSSLQNRYLGWGHYLSAHRHLSSAVLNPVGGTPSSSAAAHPFGAKPMEQIPGTVGQQGSHRGFAPPSSYNQPSSVVNRTDQFYVPVMPPGDIRMIRHIHKTVELVLEHGAELEALLMSRPEVQHDEKWAWMWDETSAGGIWYRWRLWELATGYQADPQREPYVYIFEDSPPWKVPDPLPFEFVTDIEEFTSHPDYDTSDDEEMDGEGSRGRNNGAELETPFLGPLDKAKLVHLLARLPTSLSKLRKGDIARVTTFALTHADRGPSEVVEVIVCNVGRPLAFTSANPRNNQSKEGPQVSGTEDESANEEPDTSAASLIGLYVVSDILSSSSTTAIRHAWRFRGLIEKELGDRRVFDFLGMMPERRGWGRLRAEKWKRSIGLVLNLWETWNVFPGKQELFVRTFESPPSLKAEEGKVDDAAPLCRGKWKAVESKSTAAGEAEAAERDAQMKSSEAEDDVKGEPISDDDVEGEPIADDDVLGEAIDEADIEGEPIGEDDVEGEHIMDEDVHGEPMDEDDETDGSDKHHKGHAPSGANGTGDGDTNLGGDLGQAEPSQRQGPAQKRKRIRAVDMFADSDEAGG</sequence>
<feature type="region of interest" description="Disordered" evidence="2">
    <location>
        <begin position="116"/>
        <end position="147"/>
    </location>
</feature>
<name>A0A2K3QPZ6_9HYPO</name>
<feature type="compositionally biased region" description="Polar residues" evidence="2">
    <location>
        <begin position="508"/>
        <end position="525"/>
    </location>
</feature>
<protein>
    <submittedName>
        <fullName evidence="4">U2 snRNP-associated SURP motif-containing protein</fullName>
    </submittedName>
</protein>
<dbReference type="InterPro" id="IPR000061">
    <property type="entry name" value="Surp"/>
</dbReference>
<proteinExistence type="predicted"/>
<organism evidence="4 5">
    <name type="scientific">Tolypocladium capitatum</name>
    <dbReference type="NCBI Taxonomy" id="45235"/>
    <lineage>
        <taxon>Eukaryota</taxon>
        <taxon>Fungi</taxon>
        <taxon>Dikarya</taxon>
        <taxon>Ascomycota</taxon>
        <taxon>Pezizomycotina</taxon>
        <taxon>Sordariomycetes</taxon>
        <taxon>Hypocreomycetidae</taxon>
        <taxon>Hypocreales</taxon>
        <taxon>Ophiocordycipitaceae</taxon>
        <taxon>Tolypocladium</taxon>
    </lineage>
</organism>
<dbReference type="SUPFAM" id="SSF109905">
    <property type="entry name" value="Surp module (SWAP domain)"/>
    <property type="match status" value="1"/>
</dbReference>
<feature type="compositionally biased region" description="Acidic residues" evidence="2">
    <location>
        <begin position="526"/>
        <end position="535"/>
    </location>
</feature>
<dbReference type="GO" id="GO:0005634">
    <property type="term" value="C:nucleus"/>
    <property type="evidence" value="ECO:0007669"/>
    <property type="project" value="TreeGrafter"/>
</dbReference>
<dbReference type="PANTHER" id="PTHR23140">
    <property type="entry name" value="RNA PROCESSING PROTEIN LD23810P"/>
    <property type="match status" value="1"/>
</dbReference>
<accession>A0A2K3QPZ6</accession>
<evidence type="ECO:0000256" key="1">
    <source>
        <dbReference type="ARBA" id="ARBA00022884"/>
    </source>
</evidence>
<dbReference type="PROSITE" id="PS51391">
    <property type="entry name" value="CID"/>
    <property type="match status" value="1"/>
</dbReference>
<dbReference type="InterPro" id="IPR008942">
    <property type="entry name" value="ENTH_VHS"/>
</dbReference>
<dbReference type="PANTHER" id="PTHR23140:SF0">
    <property type="entry name" value="U2 SNRNP-ASSOCIATED SURP MOTIF-CONTAINING PROTEIN"/>
    <property type="match status" value="1"/>
</dbReference>
<dbReference type="EMBL" id="NRSZ01000086">
    <property type="protein sequence ID" value="PNY29601.1"/>
    <property type="molecule type" value="Genomic_DNA"/>
</dbReference>
<dbReference type="Proteomes" id="UP000236621">
    <property type="component" value="Unassembled WGS sequence"/>
</dbReference>
<dbReference type="GO" id="GO:0003723">
    <property type="term" value="F:RNA binding"/>
    <property type="evidence" value="ECO:0007669"/>
    <property type="project" value="UniProtKB-KW"/>
</dbReference>
<dbReference type="Gene3D" id="1.25.40.90">
    <property type="match status" value="1"/>
</dbReference>
<feature type="compositionally biased region" description="Basic and acidic residues" evidence="2">
    <location>
        <begin position="725"/>
        <end position="737"/>
    </location>
</feature>
<feature type="region of interest" description="Disordered" evidence="2">
    <location>
        <begin position="655"/>
        <end position="805"/>
    </location>
</feature>
<evidence type="ECO:0000256" key="2">
    <source>
        <dbReference type="SAM" id="MobiDB-lite"/>
    </source>
</evidence>
<dbReference type="STRING" id="45235.A0A2K3QPZ6"/>
<dbReference type="InterPro" id="IPR006569">
    <property type="entry name" value="CID_dom"/>
</dbReference>
<dbReference type="Pfam" id="PF01805">
    <property type="entry name" value="Surp"/>
    <property type="match status" value="1"/>
</dbReference>
<keyword evidence="5" id="KW-1185">Reference proteome</keyword>
<feature type="compositionally biased region" description="Acidic residues" evidence="2">
    <location>
        <begin position="688"/>
        <end position="724"/>
    </location>
</feature>
<evidence type="ECO:0000259" key="3">
    <source>
        <dbReference type="PROSITE" id="PS51391"/>
    </source>
</evidence>
<feature type="region of interest" description="Disordered" evidence="2">
    <location>
        <begin position="508"/>
        <end position="535"/>
    </location>
</feature>
<dbReference type="OrthoDB" id="377209at2759"/>
<dbReference type="InterPro" id="IPR035967">
    <property type="entry name" value="SWAP/Surp_sf"/>
</dbReference>
<feature type="region of interest" description="Disordered" evidence="2">
    <location>
        <begin position="89"/>
        <end position="108"/>
    </location>
</feature>
<comment type="caution">
    <text evidence="4">The sequence shown here is derived from an EMBL/GenBank/DDBJ whole genome shotgun (WGS) entry which is preliminary data.</text>
</comment>
<evidence type="ECO:0000313" key="4">
    <source>
        <dbReference type="EMBL" id="PNY29601.1"/>
    </source>
</evidence>
<feature type="domain" description="CID" evidence="3">
    <location>
        <begin position="448"/>
        <end position="633"/>
    </location>
</feature>
<dbReference type="GO" id="GO:0006396">
    <property type="term" value="P:RNA processing"/>
    <property type="evidence" value="ECO:0007669"/>
    <property type="project" value="InterPro"/>
</dbReference>
<evidence type="ECO:0000313" key="5">
    <source>
        <dbReference type="Proteomes" id="UP000236621"/>
    </source>
</evidence>
<dbReference type="InterPro" id="IPR051485">
    <property type="entry name" value="SR-CTD_assoc_factor"/>
</dbReference>
<feature type="compositionally biased region" description="Acidic residues" evidence="2">
    <location>
        <begin position="422"/>
        <end position="431"/>
    </location>
</feature>
<keyword evidence="1" id="KW-0694">RNA-binding</keyword>
<dbReference type="AlphaFoldDB" id="A0A2K3QPZ6"/>